<keyword evidence="7" id="KW-0460">Magnesium</keyword>
<evidence type="ECO:0000256" key="3">
    <source>
        <dbReference type="ARBA" id="ARBA00022960"/>
    </source>
</evidence>
<keyword evidence="2 7" id="KW-0132">Cell division</keyword>
<feature type="domain" description="Mur ligase N-terminal catalytic" evidence="9">
    <location>
        <begin position="31"/>
        <end position="103"/>
    </location>
</feature>
<comment type="function">
    <text evidence="7">Catalyzes the addition of an amino acid to the nucleotide precursor UDP-N-acetylmuramoyl-L-alanyl-D-glutamate (UMAG) in the biosynthesis of bacterial cell-wall peptidoglycan.</text>
</comment>
<evidence type="ECO:0000259" key="9">
    <source>
        <dbReference type="Pfam" id="PF01225"/>
    </source>
</evidence>
<dbReference type="EC" id="6.3.2.-" evidence="7"/>
<feature type="domain" description="Mur ligase C-terminal" evidence="10">
    <location>
        <begin position="346"/>
        <end position="472"/>
    </location>
</feature>
<evidence type="ECO:0000259" key="10">
    <source>
        <dbReference type="Pfam" id="PF02875"/>
    </source>
</evidence>
<dbReference type="GO" id="GO:0071555">
    <property type="term" value="P:cell wall organization"/>
    <property type="evidence" value="ECO:0007669"/>
    <property type="project" value="UniProtKB-KW"/>
</dbReference>
<dbReference type="NCBIfam" id="TIGR01085">
    <property type="entry name" value="murE"/>
    <property type="match status" value="1"/>
</dbReference>
<keyword evidence="3 7" id="KW-0133">Cell shape</keyword>
<dbReference type="GO" id="GO:0005524">
    <property type="term" value="F:ATP binding"/>
    <property type="evidence" value="ECO:0007669"/>
    <property type="project" value="UniProtKB-UniRule"/>
</dbReference>
<feature type="binding site" evidence="7">
    <location>
        <position position="195"/>
    </location>
    <ligand>
        <name>UDP-N-acetyl-alpha-D-muramoyl-L-alanyl-D-glutamate</name>
        <dbReference type="ChEBI" id="CHEBI:83900"/>
    </ligand>
</feature>
<feature type="binding site" evidence="7">
    <location>
        <position position="197"/>
    </location>
    <ligand>
        <name>UDP-N-acetyl-alpha-D-muramoyl-L-alanyl-D-glutamate</name>
        <dbReference type="ChEBI" id="CHEBI:83900"/>
    </ligand>
</feature>
<dbReference type="HAMAP" id="MF_00208">
    <property type="entry name" value="MurE"/>
    <property type="match status" value="1"/>
</dbReference>
<keyword evidence="7" id="KW-0067">ATP-binding</keyword>
<dbReference type="InterPro" id="IPR000713">
    <property type="entry name" value="Mur_ligase_N"/>
</dbReference>
<evidence type="ECO:0000256" key="5">
    <source>
        <dbReference type="ARBA" id="ARBA00023306"/>
    </source>
</evidence>
<reference evidence="12" key="1">
    <citation type="submission" date="2023-01" db="EMBL/GenBank/DDBJ databases">
        <title>Complete genome sequence of Planctobacterium marinum strain Dej080120_11.</title>
        <authorList>
            <person name="Ueki S."/>
            <person name="Maruyama F."/>
        </authorList>
    </citation>
    <scope>NUCLEOTIDE SEQUENCE</scope>
    <source>
        <strain evidence="12">Dej080120_11</strain>
    </source>
</reference>
<keyword evidence="7" id="KW-0963">Cytoplasm</keyword>
<dbReference type="Gene3D" id="3.40.1390.10">
    <property type="entry name" value="MurE/MurF, N-terminal domain"/>
    <property type="match status" value="1"/>
</dbReference>
<feature type="binding site" evidence="7">
    <location>
        <position position="161"/>
    </location>
    <ligand>
        <name>UDP-N-acetyl-alpha-D-muramoyl-L-alanyl-D-glutamate</name>
        <dbReference type="ChEBI" id="CHEBI:83900"/>
    </ligand>
</feature>
<proteinExistence type="inferred from homology"/>
<keyword evidence="7 12" id="KW-0436">Ligase</keyword>
<dbReference type="NCBIfam" id="NF001126">
    <property type="entry name" value="PRK00139.1-4"/>
    <property type="match status" value="1"/>
</dbReference>
<dbReference type="Gene3D" id="3.40.1190.10">
    <property type="entry name" value="Mur-like, catalytic domain"/>
    <property type="match status" value="1"/>
</dbReference>
<dbReference type="InterPro" id="IPR005761">
    <property type="entry name" value="UDP-N-AcMur-Glu-dNH2Pim_ligase"/>
</dbReference>
<evidence type="ECO:0000313" key="13">
    <source>
        <dbReference type="Proteomes" id="UP001333710"/>
    </source>
</evidence>
<evidence type="ECO:0000259" key="11">
    <source>
        <dbReference type="Pfam" id="PF08245"/>
    </source>
</evidence>
<evidence type="ECO:0000256" key="8">
    <source>
        <dbReference type="RuleBase" id="RU004135"/>
    </source>
</evidence>
<dbReference type="PANTHER" id="PTHR23135:SF4">
    <property type="entry name" value="UDP-N-ACETYLMURAMOYL-L-ALANYL-D-GLUTAMATE--2,6-DIAMINOPIMELATE LIGASE MURE HOMOLOG, CHLOROPLASTIC"/>
    <property type="match status" value="1"/>
</dbReference>
<comment type="PTM">
    <text evidence="7">Carboxylation is probably crucial for Mg(2+) binding and, consequently, for the gamma-phosphate positioning of ATP.</text>
</comment>
<dbReference type="InterPro" id="IPR035911">
    <property type="entry name" value="MurE/MurF_N"/>
</dbReference>
<dbReference type="InterPro" id="IPR004101">
    <property type="entry name" value="Mur_ligase_C"/>
</dbReference>
<evidence type="ECO:0000256" key="4">
    <source>
        <dbReference type="ARBA" id="ARBA00022984"/>
    </source>
</evidence>
<keyword evidence="6 7" id="KW-0961">Cell wall biogenesis/degradation</keyword>
<dbReference type="AlphaFoldDB" id="A0AA48HL78"/>
<feature type="binding site" evidence="7">
    <location>
        <position position="189"/>
    </location>
    <ligand>
        <name>UDP-N-acetyl-alpha-D-muramoyl-L-alanyl-D-glutamate</name>
        <dbReference type="ChEBI" id="CHEBI:83900"/>
    </ligand>
</feature>
<gene>
    <name evidence="7 12" type="primary">murE</name>
    <name evidence="12" type="ORF">MACH26_11080</name>
</gene>
<keyword evidence="5 7" id="KW-0131">Cell cycle</keyword>
<dbReference type="GO" id="GO:0009252">
    <property type="term" value="P:peptidoglycan biosynthetic process"/>
    <property type="evidence" value="ECO:0007669"/>
    <property type="project" value="UniProtKB-UniRule"/>
</dbReference>
<comment type="similarity">
    <text evidence="1 7">Belongs to the MurCDEF family. MurE subfamily.</text>
</comment>
<protein>
    <recommendedName>
        <fullName evidence="7">UDP-N-acetylmuramyl-tripeptide synthetase</fullName>
        <ecNumber evidence="7">6.3.2.-</ecNumber>
    </recommendedName>
    <alternativeName>
        <fullName evidence="7">UDP-MurNAc-tripeptide synthetase</fullName>
    </alternativeName>
</protein>
<dbReference type="PANTHER" id="PTHR23135">
    <property type="entry name" value="MUR LIGASE FAMILY MEMBER"/>
    <property type="match status" value="1"/>
</dbReference>
<feature type="modified residue" description="N6-carboxylysine" evidence="7">
    <location>
        <position position="229"/>
    </location>
</feature>
<feature type="binding site" evidence="7">
    <location>
        <position position="33"/>
    </location>
    <ligand>
        <name>UDP-N-acetyl-alpha-D-muramoyl-L-alanyl-D-glutamate</name>
        <dbReference type="ChEBI" id="CHEBI:83900"/>
    </ligand>
</feature>
<feature type="domain" description="Mur ligase central" evidence="11">
    <location>
        <begin position="118"/>
        <end position="323"/>
    </location>
</feature>
<dbReference type="InterPro" id="IPR013221">
    <property type="entry name" value="Mur_ligase_cen"/>
</dbReference>
<name>A0AA48HL78_9ALTE</name>
<dbReference type="GO" id="GO:0051301">
    <property type="term" value="P:cell division"/>
    <property type="evidence" value="ECO:0007669"/>
    <property type="project" value="UniProtKB-KW"/>
</dbReference>
<dbReference type="KEGG" id="pmaw:MACH26_11080"/>
<evidence type="ECO:0000256" key="6">
    <source>
        <dbReference type="ARBA" id="ARBA00023316"/>
    </source>
</evidence>
<comment type="cofactor">
    <cofactor evidence="7">
        <name>Mg(2+)</name>
        <dbReference type="ChEBI" id="CHEBI:18420"/>
    </cofactor>
</comment>
<dbReference type="RefSeq" id="WP_338291571.1">
    <property type="nucleotide sequence ID" value="NZ_AP027272.1"/>
</dbReference>
<sequence>MTPDMTLCNLKQMLQPFGIDAPELALDDLVLDSREVAIHRGFLAVAGHNLDGRDFIPQAVSLGAKVILAETDVEAEHGQMSMREHSLIIQFYRLNEQISALADVFFKHPTHALNTVAVTGTNGKTSTTHFLCQLSESMKQTAWFAGTLGYGTVNNLQTAKNTTPDPVSIQRLASQAVTANASDLMFEASSHALVQGRIRAVQTRVAIFTNLSRDHLDYHGTMEAYAEAKRRLMNQPGLETIVLNQSDAEHSNWLRFKPKHLKVILVGISELSSCPHPFCFADEIKLNASGTSFRLHSTWGEARISLPMYGEFNVLNVLSAIAAQIALGRDFNVVVKAAKQLVPVAGRAEFFRAPGKPDIVVDYAHTPDALHKILRSMRAHCNGKLICVFGCGGDRDQGKRPEMGSIASQYSDWVVLTNDNVRNENAQDIIADILRGIPQQEKVYIETDREEAIRWAVNQGEAGDLIVLAGKGHETSQIIGDTVTDYDERQFIKSLYKVAS</sequence>
<dbReference type="Pfam" id="PF08245">
    <property type="entry name" value="Mur_ligase_M"/>
    <property type="match status" value="1"/>
</dbReference>
<dbReference type="SUPFAM" id="SSF63418">
    <property type="entry name" value="MurE/MurF N-terminal domain"/>
    <property type="match status" value="1"/>
</dbReference>
<dbReference type="EMBL" id="AP027272">
    <property type="protein sequence ID" value="BDX05587.1"/>
    <property type="molecule type" value="Genomic_DNA"/>
</dbReference>
<feature type="binding site" evidence="7">
    <location>
        <begin position="120"/>
        <end position="126"/>
    </location>
    <ligand>
        <name>ATP</name>
        <dbReference type="ChEBI" id="CHEBI:30616"/>
    </ligand>
</feature>
<evidence type="ECO:0000256" key="2">
    <source>
        <dbReference type="ARBA" id="ARBA00022618"/>
    </source>
</evidence>
<comment type="pathway">
    <text evidence="7 8">Cell wall biogenesis; peptidoglycan biosynthesis.</text>
</comment>
<dbReference type="Pfam" id="PF02875">
    <property type="entry name" value="Mur_ligase_C"/>
    <property type="match status" value="1"/>
</dbReference>
<evidence type="ECO:0000256" key="1">
    <source>
        <dbReference type="ARBA" id="ARBA00005898"/>
    </source>
</evidence>
<dbReference type="Proteomes" id="UP001333710">
    <property type="component" value="Chromosome"/>
</dbReference>
<dbReference type="GO" id="GO:0005737">
    <property type="term" value="C:cytoplasm"/>
    <property type="evidence" value="ECO:0007669"/>
    <property type="project" value="UniProtKB-SubCell"/>
</dbReference>
<dbReference type="GO" id="GO:0016881">
    <property type="term" value="F:acid-amino acid ligase activity"/>
    <property type="evidence" value="ECO:0007669"/>
    <property type="project" value="UniProtKB-UniRule"/>
</dbReference>
<keyword evidence="7" id="KW-0547">Nucleotide-binding</keyword>
<keyword evidence="13" id="KW-1185">Reference proteome</keyword>
<keyword evidence="4 7" id="KW-0573">Peptidoglycan synthesis</keyword>
<comment type="subcellular location">
    <subcellularLocation>
        <location evidence="7 8">Cytoplasm</location>
    </subcellularLocation>
</comment>
<dbReference type="InterPro" id="IPR036615">
    <property type="entry name" value="Mur_ligase_C_dom_sf"/>
</dbReference>
<organism evidence="12 13">
    <name type="scientific">Planctobacterium marinum</name>
    <dbReference type="NCBI Taxonomy" id="1631968"/>
    <lineage>
        <taxon>Bacteria</taxon>
        <taxon>Pseudomonadati</taxon>
        <taxon>Pseudomonadota</taxon>
        <taxon>Gammaproteobacteria</taxon>
        <taxon>Alteromonadales</taxon>
        <taxon>Alteromonadaceae</taxon>
        <taxon>Planctobacterium</taxon>
    </lineage>
</organism>
<dbReference type="SUPFAM" id="SSF53623">
    <property type="entry name" value="MurD-like peptide ligases, catalytic domain"/>
    <property type="match status" value="1"/>
</dbReference>
<feature type="binding site" evidence="7">
    <location>
        <begin position="162"/>
        <end position="163"/>
    </location>
    <ligand>
        <name>UDP-N-acetyl-alpha-D-muramoyl-L-alanyl-D-glutamate</name>
        <dbReference type="ChEBI" id="CHEBI:83900"/>
    </ligand>
</feature>
<dbReference type="InterPro" id="IPR036565">
    <property type="entry name" value="Mur-like_cat_sf"/>
</dbReference>
<dbReference type="Pfam" id="PF01225">
    <property type="entry name" value="Mur_ligase"/>
    <property type="match status" value="1"/>
</dbReference>
<dbReference type="SUPFAM" id="SSF53244">
    <property type="entry name" value="MurD-like peptide ligases, peptide-binding domain"/>
    <property type="match status" value="1"/>
</dbReference>
<evidence type="ECO:0000313" key="12">
    <source>
        <dbReference type="EMBL" id="BDX05587.1"/>
    </source>
</evidence>
<evidence type="ECO:0000256" key="7">
    <source>
        <dbReference type="HAMAP-Rule" id="MF_00208"/>
    </source>
</evidence>
<comment type="caution">
    <text evidence="7">Lacks conserved residue(s) required for the propagation of feature annotation.</text>
</comment>
<dbReference type="Gene3D" id="3.90.190.20">
    <property type="entry name" value="Mur ligase, C-terminal domain"/>
    <property type="match status" value="1"/>
</dbReference>
<accession>A0AA48HL78</accession>
<dbReference type="GO" id="GO:0008360">
    <property type="term" value="P:regulation of cell shape"/>
    <property type="evidence" value="ECO:0007669"/>
    <property type="project" value="UniProtKB-KW"/>
</dbReference>
<feature type="binding site" evidence="7">
    <location>
        <position position="31"/>
    </location>
    <ligand>
        <name>UDP-N-acetyl-alpha-D-muramoyl-L-alanyl-D-glutamate</name>
        <dbReference type="ChEBI" id="CHEBI:83900"/>
    </ligand>
</feature>
<dbReference type="GO" id="GO:0000287">
    <property type="term" value="F:magnesium ion binding"/>
    <property type="evidence" value="ECO:0007669"/>
    <property type="project" value="UniProtKB-UniRule"/>
</dbReference>